<evidence type="ECO:0000256" key="4">
    <source>
        <dbReference type="ARBA" id="ARBA00022777"/>
    </source>
</evidence>
<gene>
    <name evidence="6 8" type="primary">ispE</name>
    <name evidence="8" type="ORF">J3U88_15830</name>
</gene>
<keyword evidence="4 6" id="KW-0418">Kinase</keyword>
<keyword evidence="9" id="KW-1185">Reference proteome</keyword>
<comment type="function">
    <text evidence="6">Catalyzes the phosphorylation of the position 2 hydroxy group of 4-diphosphocytidyl-2C-methyl-D-erythritol.</text>
</comment>
<dbReference type="GO" id="GO:0016114">
    <property type="term" value="P:terpenoid biosynthetic process"/>
    <property type="evidence" value="ECO:0007669"/>
    <property type="project" value="UniProtKB-UniRule"/>
</dbReference>
<dbReference type="GO" id="GO:0050515">
    <property type="term" value="F:4-(cytidine 5'-diphospho)-2-C-methyl-D-erythritol kinase activity"/>
    <property type="evidence" value="ECO:0007669"/>
    <property type="project" value="UniProtKB-UniRule"/>
</dbReference>
<dbReference type="EMBL" id="JAFREP010000015">
    <property type="protein sequence ID" value="MBO1319946.1"/>
    <property type="molecule type" value="Genomic_DNA"/>
</dbReference>
<dbReference type="Gene3D" id="3.30.70.890">
    <property type="entry name" value="GHMP kinase, C-terminal domain"/>
    <property type="match status" value="1"/>
</dbReference>
<evidence type="ECO:0000313" key="9">
    <source>
        <dbReference type="Proteomes" id="UP000664417"/>
    </source>
</evidence>
<dbReference type="SUPFAM" id="SSF55060">
    <property type="entry name" value="GHMP Kinase, C-terminal domain"/>
    <property type="match status" value="1"/>
</dbReference>
<dbReference type="InterPro" id="IPR036554">
    <property type="entry name" value="GHMP_kinase_C_sf"/>
</dbReference>
<dbReference type="UniPathway" id="UPA00056">
    <property type="reaction ID" value="UER00094"/>
</dbReference>
<feature type="binding site" evidence="6">
    <location>
        <begin position="93"/>
        <end position="103"/>
    </location>
    <ligand>
        <name>ATP</name>
        <dbReference type="ChEBI" id="CHEBI:30616"/>
    </ligand>
</feature>
<organism evidence="8 9">
    <name type="scientific">Acanthopleuribacter pedis</name>
    <dbReference type="NCBI Taxonomy" id="442870"/>
    <lineage>
        <taxon>Bacteria</taxon>
        <taxon>Pseudomonadati</taxon>
        <taxon>Acidobacteriota</taxon>
        <taxon>Holophagae</taxon>
        <taxon>Acanthopleuribacterales</taxon>
        <taxon>Acanthopleuribacteraceae</taxon>
        <taxon>Acanthopleuribacter</taxon>
    </lineage>
</organism>
<evidence type="ECO:0000256" key="1">
    <source>
        <dbReference type="ARBA" id="ARBA00017473"/>
    </source>
</evidence>
<dbReference type="Gene3D" id="3.30.230.10">
    <property type="match status" value="1"/>
</dbReference>
<keyword evidence="3 6" id="KW-0547">Nucleotide-binding</keyword>
<evidence type="ECO:0000256" key="5">
    <source>
        <dbReference type="ARBA" id="ARBA00022840"/>
    </source>
</evidence>
<sequence length="272" mass="29132">MFYARRCFAKINLFLKVLGRREDGYHQLDTLFQEIDLSETLTWRLDDQPYRLRVTGGEVGPAAQNLITRAVRAFEAEAGVAVTGLFSLEKRIPTGGGLGGGSANAAHTLMMLNQHHGEPLDRTALHRLAVGLGADVPFFLIGGTCRGGGIGEELSPVTWTAPTPGGFLILPPYGVPTASVFRALAAPPLGEACAGHEPAVGENDLWPPVARLFPELAALLAAWPREGDEACFMTGSGSTLVHLTDTAVLSPAQQAVLTQYKAEAVPFRFRFL</sequence>
<proteinExistence type="inferred from homology"/>
<name>A0A8J7QGJ6_9BACT</name>
<evidence type="ECO:0000259" key="7">
    <source>
        <dbReference type="Pfam" id="PF00288"/>
    </source>
</evidence>
<evidence type="ECO:0000313" key="8">
    <source>
        <dbReference type="EMBL" id="MBO1319946.1"/>
    </source>
</evidence>
<dbReference type="GO" id="GO:0005524">
    <property type="term" value="F:ATP binding"/>
    <property type="evidence" value="ECO:0007669"/>
    <property type="project" value="UniProtKB-UniRule"/>
</dbReference>
<reference evidence="8" key="1">
    <citation type="submission" date="2021-03" db="EMBL/GenBank/DDBJ databases">
        <authorList>
            <person name="Wang G."/>
        </authorList>
    </citation>
    <scope>NUCLEOTIDE SEQUENCE</scope>
    <source>
        <strain evidence="8">KCTC 12899</strain>
    </source>
</reference>
<protein>
    <recommendedName>
        <fullName evidence="1 6">4-diphosphocytidyl-2-C-methyl-D-erythritol kinase</fullName>
        <shortName evidence="6">CMK</shortName>
        <ecNumber evidence="6">2.7.1.148</ecNumber>
    </recommendedName>
    <alternativeName>
        <fullName evidence="6">4-(cytidine-5'-diphospho)-2-C-methyl-D-erythritol kinase</fullName>
    </alternativeName>
</protein>
<dbReference type="HAMAP" id="MF_00061">
    <property type="entry name" value="IspE"/>
    <property type="match status" value="1"/>
</dbReference>
<keyword evidence="6" id="KW-0414">Isoprene biosynthesis</keyword>
<dbReference type="PIRSF" id="PIRSF010376">
    <property type="entry name" value="IspE"/>
    <property type="match status" value="1"/>
</dbReference>
<keyword evidence="2 6" id="KW-0808">Transferase</keyword>
<evidence type="ECO:0000256" key="3">
    <source>
        <dbReference type="ARBA" id="ARBA00022741"/>
    </source>
</evidence>
<dbReference type="PANTHER" id="PTHR43527">
    <property type="entry name" value="4-DIPHOSPHOCYTIDYL-2-C-METHYL-D-ERYTHRITOL KINASE, CHLOROPLASTIC"/>
    <property type="match status" value="1"/>
</dbReference>
<feature type="domain" description="GHMP kinase N-terminal" evidence="7">
    <location>
        <begin position="65"/>
        <end position="143"/>
    </location>
</feature>
<accession>A0A8J7QGJ6</accession>
<comment type="similarity">
    <text evidence="6">Belongs to the GHMP kinase family. IspE subfamily.</text>
</comment>
<dbReference type="Pfam" id="PF00288">
    <property type="entry name" value="GHMP_kinases_N"/>
    <property type="match status" value="1"/>
</dbReference>
<dbReference type="InterPro" id="IPR014721">
    <property type="entry name" value="Ribsml_uS5_D2-typ_fold_subgr"/>
</dbReference>
<comment type="catalytic activity">
    <reaction evidence="6">
        <text>4-CDP-2-C-methyl-D-erythritol + ATP = 4-CDP-2-C-methyl-D-erythritol 2-phosphate + ADP + H(+)</text>
        <dbReference type="Rhea" id="RHEA:18437"/>
        <dbReference type="ChEBI" id="CHEBI:15378"/>
        <dbReference type="ChEBI" id="CHEBI:30616"/>
        <dbReference type="ChEBI" id="CHEBI:57823"/>
        <dbReference type="ChEBI" id="CHEBI:57919"/>
        <dbReference type="ChEBI" id="CHEBI:456216"/>
        <dbReference type="EC" id="2.7.1.148"/>
    </reaction>
</comment>
<comment type="pathway">
    <text evidence="6">Isoprenoid biosynthesis; isopentenyl diphosphate biosynthesis via DXP pathway; isopentenyl diphosphate from 1-deoxy-D-xylulose 5-phosphate: step 3/6.</text>
</comment>
<evidence type="ECO:0000256" key="2">
    <source>
        <dbReference type="ARBA" id="ARBA00022679"/>
    </source>
</evidence>
<dbReference type="GO" id="GO:0019288">
    <property type="term" value="P:isopentenyl diphosphate biosynthetic process, methylerythritol 4-phosphate pathway"/>
    <property type="evidence" value="ECO:0007669"/>
    <property type="project" value="UniProtKB-UniRule"/>
</dbReference>
<evidence type="ECO:0000256" key="6">
    <source>
        <dbReference type="HAMAP-Rule" id="MF_00061"/>
    </source>
</evidence>
<dbReference type="EC" id="2.7.1.148" evidence="6"/>
<dbReference type="InterPro" id="IPR020568">
    <property type="entry name" value="Ribosomal_Su5_D2-typ_SF"/>
</dbReference>
<dbReference type="InterPro" id="IPR004424">
    <property type="entry name" value="IspE"/>
</dbReference>
<feature type="active site" evidence="6">
    <location>
        <position position="10"/>
    </location>
</feature>
<dbReference type="NCBIfam" id="TIGR00154">
    <property type="entry name" value="ispE"/>
    <property type="match status" value="1"/>
</dbReference>
<dbReference type="AlphaFoldDB" id="A0A8J7QGJ6"/>
<feature type="active site" evidence="6">
    <location>
        <position position="135"/>
    </location>
</feature>
<comment type="caution">
    <text evidence="8">The sequence shown here is derived from an EMBL/GenBank/DDBJ whole genome shotgun (WGS) entry which is preliminary data.</text>
</comment>
<dbReference type="PANTHER" id="PTHR43527:SF2">
    <property type="entry name" value="4-DIPHOSPHOCYTIDYL-2-C-METHYL-D-ERYTHRITOL KINASE, CHLOROPLASTIC"/>
    <property type="match status" value="1"/>
</dbReference>
<dbReference type="InterPro" id="IPR006204">
    <property type="entry name" value="GHMP_kinase_N_dom"/>
</dbReference>
<keyword evidence="5 6" id="KW-0067">ATP-binding</keyword>
<dbReference type="SUPFAM" id="SSF54211">
    <property type="entry name" value="Ribosomal protein S5 domain 2-like"/>
    <property type="match status" value="1"/>
</dbReference>
<dbReference type="Proteomes" id="UP000664417">
    <property type="component" value="Unassembled WGS sequence"/>
</dbReference>
<dbReference type="RefSeq" id="WP_207859901.1">
    <property type="nucleotide sequence ID" value="NZ_JAFREP010000015.1"/>
</dbReference>